<dbReference type="Pfam" id="PF00404">
    <property type="entry name" value="Dockerin_1"/>
    <property type="match status" value="1"/>
</dbReference>
<feature type="chain" id="PRO_5012749579" description="Dockerin domain-containing protein" evidence="1">
    <location>
        <begin position="21"/>
        <end position="256"/>
    </location>
</feature>
<keyword evidence="4" id="KW-1185">Reference proteome</keyword>
<dbReference type="InterPro" id="IPR036439">
    <property type="entry name" value="Dockerin_dom_sf"/>
</dbReference>
<dbReference type="KEGG" id="pbu:L21SP3_01660"/>
<feature type="signal peptide" evidence="1">
    <location>
        <begin position="1"/>
        <end position="20"/>
    </location>
</feature>
<name>A0A1Q2HR78_9BACT</name>
<dbReference type="STRING" id="1940790.L21SP3_01660"/>
<dbReference type="PROSITE" id="PS00018">
    <property type="entry name" value="EF_HAND_1"/>
    <property type="match status" value="1"/>
</dbReference>
<evidence type="ECO:0000313" key="4">
    <source>
        <dbReference type="Proteomes" id="UP000188273"/>
    </source>
</evidence>
<dbReference type="InterPro" id="IPR018247">
    <property type="entry name" value="EF_Hand_1_Ca_BS"/>
</dbReference>
<proteinExistence type="predicted"/>
<dbReference type="InterPro" id="IPR016134">
    <property type="entry name" value="Dockerin_dom"/>
</dbReference>
<organism evidence="3 4">
    <name type="scientific">Sedimentisphaera cyanobacteriorum</name>
    <dbReference type="NCBI Taxonomy" id="1940790"/>
    <lineage>
        <taxon>Bacteria</taxon>
        <taxon>Pseudomonadati</taxon>
        <taxon>Planctomycetota</taxon>
        <taxon>Phycisphaerae</taxon>
        <taxon>Sedimentisphaerales</taxon>
        <taxon>Sedimentisphaeraceae</taxon>
        <taxon>Sedimentisphaera</taxon>
    </lineage>
</organism>
<reference evidence="4" key="1">
    <citation type="submission" date="2017-02" db="EMBL/GenBank/DDBJ databases">
        <title>Comparative genomics and description of representatives of a novel lineage of planctomycetes thriving in anoxic sediments.</title>
        <authorList>
            <person name="Spring S."/>
            <person name="Bunk B."/>
            <person name="Sproer C."/>
            <person name="Klenk H.-P."/>
        </authorList>
    </citation>
    <scope>NUCLEOTIDE SEQUENCE [LARGE SCALE GENOMIC DNA]</scope>
    <source>
        <strain evidence="4">L21-RPul-D3</strain>
    </source>
</reference>
<dbReference type="GO" id="GO:0004553">
    <property type="term" value="F:hydrolase activity, hydrolyzing O-glycosyl compounds"/>
    <property type="evidence" value="ECO:0007669"/>
    <property type="project" value="InterPro"/>
</dbReference>
<dbReference type="Proteomes" id="UP000188273">
    <property type="component" value="Chromosome"/>
</dbReference>
<accession>A0A1Q2HR78</accession>
<feature type="domain" description="Dockerin" evidence="2">
    <location>
        <begin position="192"/>
        <end position="256"/>
    </location>
</feature>
<dbReference type="SUPFAM" id="SSF63446">
    <property type="entry name" value="Type I dockerin domain"/>
    <property type="match status" value="1"/>
</dbReference>
<evidence type="ECO:0000259" key="2">
    <source>
        <dbReference type="PROSITE" id="PS51766"/>
    </source>
</evidence>
<dbReference type="PROSITE" id="PS51766">
    <property type="entry name" value="DOCKERIN"/>
    <property type="match status" value="1"/>
</dbReference>
<evidence type="ECO:0000256" key="1">
    <source>
        <dbReference type="SAM" id="SignalP"/>
    </source>
</evidence>
<sequence precursor="true">MKKHIFLIFFLSFVTVHVYAECPLDHFIIGINEDSISGTDDDNKLFVDCRQKYRSSGNWYYSLSASIFSDYKWRIGEPGFDGFQGTNSNAMYTYDPNRCLAGNPNEDYQIMIECISMPADFRAVHKDYPQFTINQIGQSFNHSEIHALRGDPHMHMSFQAVDGISLFWITWQMYDALGQYEPSEPFTLVFNVKPLAGDLVVDGTVDIYDLAELSYYWLKDEGSIYNDYYERADSNRDGKVNFLDFAMLASNWLDSL</sequence>
<dbReference type="Gene3D" id="1.10.1330.10">
    <property type="entry name" value="Dockerin domain"/>
    <property type="match status" value="1"/>
</dbReference>
<gene>
    <name evidence="3" type="ORF">L21SP3_01660</name>
</gene>
<protein>
    <recommendedName>
        <fullName evidence="2">Dockerin domain-containing protein</fullName>
    </recommendedName>
</protein>
<dbReference type="EMBL" id="CP019633">
    <property type="protein sequence ID" value="AQQ09841.1"/>
    <property type="molecule type" value="Genomic_DNA"/>
</dbReference>
<evidence type="ECO:0000313" key="3">
    <source>
        <dbReference type="EMBL" id="AQQ09841.1"/>
    </source>
</evidence>
<dbReference type="InterPro" id="IPR002105">
    <property type="entry name" value="Dockerin_1_rpt"/>
</dbReference>
<dbReference type="RefSeq" id="WP_077540524.1">
    <property type="nucleotide sequence ID" value="NZ_CP019633.1"/>
</dbReference>
<dbReference type="GO" id="GO:0000272">
    <property type="term" value="P:polysaccharide catabolic process"/>
    <property type="evidence" value="ECO:0007669"/>
    <property type="project" value="InterPro"/>
</dbReference>
<dbReference type="AlphaFoldDB" id="A0A1Q2HR78"/>
<keyword evidence="1" id="KW-0732">Signal</keyword>